<dbReference type="Gene3D" id="3.40.50.300">
    <property type="entry name" value="P-loop containing nucleotide triphosphate hydrolases"/>
    <property type="match status" value="2"/>
</dbReference>
<dbReference type="InterPro" id="IPR003439">
    <property type="entry name" value="ABC_transporter-like_ATP-bd"/>
</dbReference>
<evidence type="ECO:0000256" key="7">
    <source>
        <dbReference type="ARBA" id="ARBA00023136"/>
    </source>
</evidence>
<keyword evidence="6 10" id="KW-0067">ATP-binding</keyword>
<feature type="region of interest" description="Disordered" evidence="8">
    <location>
        <begin position="261"/>
        <end position="283"/>
    </location>
</feature>
<dbReference type="GO" id="GO:0005524">
    <property type="term" value="F:ATP binding"/>
    <property type="evidence" value="ECO:0007669"/>
    <property type="project" value="UniProtKB-KW"/>
</dbReference>
<dbReference type="Pfam" id="PF08352">
    <property type="entry name" value="oligo_HPY"/>
    <property type="match status" value="2"/>
</dbReference>
<dbReference type="CDD" id="cd03257">
    <property type="entry name" value="ABC_NikE_OppD_transporters"/>
    <property type="match status" value="2"/>
</dbReference>
<comment type="similarity">
    <text evidence="2">Belongs to the ABC transporter superfamily.</text>
</comment>
<dbReference type="PANTHER" id="PTHR43297">
    <property type="entry name" value="OLIGOPEPTIDE TRANSPORT ATP-BINDING PROTEIN APPD"/>
    <property type="match status" value="1"/>
</dbReference>
<evidence type="ECO:0000256" key="4">
    <source>
        <dbReference type="ARBA" id="ARBA00022475"/>
    </source>
</evidence>
<dbReference type="OrthoDB" id="8036461at2"/>
<dbReference type="GO" id="GO:0005886">
    <property type="term" value="C:plasma membrane"/>
    <property type="evidence" value="ECO:0007669"/>
    <property type="project" value="UniProtKB-SubCell"/>
</dbReference>
<evidence type="ECO:0000313" key="11">
    <source>
        <dbReference type="Proteomes" id="UP000197174"/>
    </source>
</evidence>
<evidence type="ECO:0000256" key="5">
    <source>
        <dbReference type="ARBA" id="ARBA00022741"/>
    </source>
</evidence>
<dbReference type="InterPro" id="IPR017871">
    <property type="entry name" value="ABC_transporter-like_CS"/>
</dbReference>
<evidence type="ECO:0000256" key="2">
    <source>
        <dbReference type="ARBA" id="ARBA00005417"/>
    </source>
</evidence>
<keyword evidence="7" id="KW-0472">Membrane</keyword>
<dbReference type="PROSITE" id="PS50893">
    <property type="entry name" value="ABC_TRANSPORTER_2"/>
    <property type="match status" value="2"/>
</dbReference>
<dbReference type="AlphaFoldDB" id="A0A246RKM9"/>
<dbReference type="EMBL" id="MZMV01000027">
    <property type="protein sequence ID" value="OWV05807.1"/>
    <property type="molecule type" value="Genomic_DNA"/>
</dbReference>
<evidence type="ECO:0000256" key="6">
    <source>
        <dbReference type="ARBA" id="ARBA00022840"/>
    </source>
</evidence>
<evidence type="ECO:0000256" key="3">
    <source>
        <dbReference type="ARBA" id="ARBA00022448"/>
    </source>
</evidence>
<name>A0A246RKM9_9ACTN</name>
<protein>
    <submittedName>
        <fullName evidence="10">ABC transporter ATP-binding protein</fullName>
    </submittedName>
</protein>
<comment type="caution">
    <text evidence="10">The sequence shown here is derived from an EMBL/GenBank/DDBJ whole genome shotgun (WGS) entry which is preliminary data.</text>
</comment>
<accession>A0A246RKM9</accession>
<dbReference type="Proteomes" id="UP000197174">
    <property type="component" value="Unassembled WGS sequence"/>
</dbReference>
<evidence type="ECO:0000256" key="1">
    <source>
        <dbReference type="ARBA" id="ARBA00004202"/>
    </source>
</evidence>
<gene>
    <name evidence="10" type="ORF">B5D80_17175</name>
</gene>
<evidence type="ECO:0000256" key="8">
    <source>
        <dbReference type="SAM" id="MobiDB-lite"/>
    </source>
</evidence>
<dbReference type="PROSITE" id="PS00211">
    <property type="entry name" value="ABC_TRANSPORTER_1"/>
    <property type="match status" value="1"/>
</dbReference>
<evidence type="ECO:0000259" key="9">
    <source>
        <dbReference type="PROSITE" id="PS50893"/>
    </source>
</evidence>
<proteinExistence type="inferred from homology"/>
<dbReference type="PANTHER" id="PTHR43297:SF2">
    <property type="entry name" value="DIPEPTIDE TRANSPORT ATP-BINDING PROTEIN DPPD"/>
    <property type="match status" value="1"/>
</dbReference>
<dbReference type="InterPro" id="IPR027417">
    <property type="entry name" value="P-loop_NTPase"/>
</dbReference>
<organism evidence="10 11">
    <name type="scientific">Micromonospora wenchangensis</name>
    <dbReference type="NCBI Taxonomy" id="1185415"/>
    <lineage>
        <taxon>Bacteria</taxon>
        <taxon>Bacillati</taxon>
        <taxon>Actinomycetota</taxon>
        <taxon>Actinomycetes</taxon>
        <taxon>Micromonosporales</taxon>
        <taxon>Micromonosporaceae</taxon>
        <taxon>Micromonospora</taxon>
    </lineage>
</organism>
<keyword evidence="5" id="KW-0547">Nucleotide-binding</keyword>
<dbReference type="NCBIfam" id="NF008453">
    <property type="entry name" value="PRK11308.1"/>
    <property type="match status" value="2"/>
</dbReference>
<dbReference type="InterPro" id="IPR013563">
    <property type="entry name" value="Oligopep_ABC_C"/>
</dbReference>
<feature type="domain" description="ABC transporter" evidence="9">
    <location>
        <begin position="288"/>
        <end position="521"/>
    </location>
</feature>
<dbReference type="Pfam" id="PF00005">
    <property type="entry name" value="ABC_tran"/>
    <property type="match status" value="2"/>
</dbReference>
<dbReference type="InterPro" id="IPR003593">
    <property type="entry name" value="AAA+_ATPase"/>
</dbReference>
<sequence length="539" mass="57372">MAGELVSVAGLHVEYRVGRTVVPAVRGVDLHLRPGECLAVVGESGSGKTAIAKALVGLTGPGSRVRADRLVVGGQDVNGLTDRGWRRVRGARVGLVLQDALTSLDPVRPVGAEIAEAVRNHRVVGRRAVAARVRQLLADAQVPQPELRARQYPHQLSGGLRQRALIAAAMAADPPVLVADEPTTALDVTVQARVLDLLAARKAEGTAVLLISHDLSVVARLADRVAVLHDGVVVETGDTAELLRAPTHPYTRRLLAATPTAHRRGARLAGPRTTPARVRSPRPTGVVAEVSGVSKVFRGPDRQPHRAVSDVSFTLSAGEILGVVGESGSGKSTLAHLLLGLLEPDSGRIGLFGRPWSGVPESRRRRGQVQWVQQDPLGSFDPRYRVSRLIEEAGADRARVHELLDQVGLDRTLADRHPATLSGGQRQRVAIARALAPSPEVIVCDEPVSALDVSVQAQILDLFTDIRADLGTAIVLISHDLGVVHHVADRVLVMRDGEVVESGEVTEVFAQPAHPYTRELIGALPRPQDAYAGQPEGVT</sequence>
<dbReference type="GO" id="GO:0016887">
    <property type="term" value="F:ATP hydrolysis activity"/>
    <property type="evidence" value="ECO:0007669"/>
    <property type="project" value="InterPro"/>
</dbReference>
<comment type="subcellular location">
    <subcellularLocation>
        <location evidence="1">Cell membrane</location>
        <topology evidence="1">Peripheral membrane protein</topology>
    </subcellularLocation>
</comment>
<dbReference type="InterPro" id="IPR050388">
    <property type="entry name" value="ABC_Ni/Peptide_Import"/>
</dbReference>
<dbReference type="GO" id="GO:0015833">
    <property type="term" value="P:peptide transport"/>
    <property type="evidence" value="ECO:0007669"/>
    <property type="project" value="InterPro"/>
</dbReference>
<feature type="domain" description="ABC transporter" evidence="9">
    <location>
        <begin position="8"/>
        <end position="255"/>
    </location>
</feature>
<dbReference type="RefSeq" id="WP_088644892.1">
    <property type="nucleotide sequence ID" value="NZ_MZMV01000027.1"/>
</dbReference>
<keyword evidence="4" id="KW-1003">Cell membrane</keyword>
<keyword evidence="11" id="KW-1185">Reference proteome</keyword>
<dbReference type="SUPFAM" id="SSF52540">
    <property type="entry name" value="P-loop containing nucleoside triphosphate hydrolases"/>
    <property type="match status" value="2"/>
</dbReference>
<evidence type="ECO:0000313" key="10">
    <source>
        <dbReference type="EMBL" id="OWV05807.1"/>
    </source>
</evidence>
<dbReference type="SMART" id="SM00382">
    <property type="entry name" value="AAA"/>
    <property type="match status" value="2"/>
</dbReference>
<reference evidence="10 11" key="1">
    <citation type="submission" date="2017-03" db="EMBL/GenBank/DDBJ databases">
        <title>Whole genome sequence of Micromonospora wenchangensis, isolated from mangrove soil.</title>
        <authorList>
            <person name="Yang H."/>
        </authorList>
    </citation>
    <scope>NUCLEOTIDE SEQUENCE [LARGE SCALE GENOMIC DNA]</scope>
    <source>
        <strain evidence="10 11">CCTCC AA 2012002</strain>
    </source>
</reference>
<keyword evidence="3" id="KW-0813">Transport</keyword>